<proteinExistence type="predicted"/>
<reference evidence="1 2" key="1">
    <citation type="journal article" date="2019" name="G3 (Bethesda)">
        <title>Sequencing of a Wild Apple (Malus baccata) Genome Unravels the Differences Between Cultivated and Wild Apple Species Regarding Disease Resistance and Cold Tolerance.</title>
        <authorList>
            <person name="Chen X."/>
        </authorList>
    </citation>
    <scope>NUCLEOTIDE SEQUENCE [LARGE SCALE GENOMIC DNA]</scope>
    <source>
        <strain evidence="2">cv. Shandingzi</strain>
        <tissue evidence="1">Leaves</tissue>
    </source>
</reference>
<gene>
    <name evidence="1" type="ORF">C1H46_031184</name>
</gene>
<sequence length="186" mass="20961">MTKNSEYAQFKCAMVGFGEKMAELKNKFEQKPLVLKKLYSTPCGALIKAYQEGKMMVRKSNLDVKEVCKWYDTTKKKFKFQNGYSHITTEDVVQIYGIPNKGTEAPKTTNSRKGKPGVSRLTDKFFSATARPDKSDLSNAIELAFEDDSERGQDDAACLIVLYLSLYCLQILETTCHGVTSKLVRV</sequence>
<evidence type="ECO:0000313" key="1">
    <source>
        <dbReference type="EMBL" id="TQD83262.1"/>
    </source>
</evidence>
<organism evidence="1 2">
    <name type="scientific">Malus baccata</name>
    <name type="common">Siberian crab apple</name>
    <name type="synonym">Pyrus baccata</name>
    <dbReference type="NCBI Taxonomy" id="106549"/>
    <lineage>
        <taxon>Eukaryota</taxon>
        <taxon>Viridiplantae</taxon>
        <taxon>Streptophyta</taxon>
        <taxon>Embryophyta</taxon>
        <taxon>Tracheophyta</taxon>
        <taxon>Spermatophyta</taxon>
        <taxon>Magnoliopsida</taxon>
        <taxon>eudicotyledons</taxon>
        <taxon>Gunneridae</taxon>
        <taxon>Pentapetalae</taxon>
        <taxon>rosids</taxon>
        <taxon>fabids</taxon>
        <taxon>Rosales</taxon>
        <taxon>Rosaceae</taxon>
        <taxon>Amygdaloideae</taxon>
        <taxon>Maleae</taxon>
        <taxon>Malus</taxon>
    </lineage>
</organism>
<evidence type="ECO:0000313" key="2">
    <source>
        <dbReference type="Proteomes" id="UP000315295"/>
    </source>
</evidence>
<dbReference type="EMBL" id="VIEB01000685">
    <property type="protein sequence ID" value="TQD83262.1"/>
    <property type="molecule type" value="Genomic_DNA"/>
</dbReference>
<dbReference type="STRING" id="106549.A0A540LAG0"/>
<dbReference type="AlphaFoldDB" id="A0A540LAG0"/>
<accession>A0A540LAG0</accession>
<keyword evidence="2" id="KW-1185">Reference proteome</keyword>
<comment type="caution">
    <text evidence="1">The sequence shown here is derived from an EMBL/GenBank/DDBJ whole genome shotgun (WGS) entry which is preliminary data.</text>
</comment>
<name>A0A540LAG0_MALBA</name>
<protein>
    <submittedName>
        <fullName evidence="1">Uncharacterized protein</fullName>
    </submittedName>
</protein>
<dbReference type="Proteomes" id="UP000315295">
    <property type="component" value="Unassembled WGS sequence"/>
</dbReference>